<evidence type="ECO:0000313" key="2">
    <source>
        <dbReference type="Proteomes" id="UP000052232"/>
    </source>
</evidence>
<reference evidence="1 2" key="1">
    <citation type="journal article" date="2015" name="G3 (Bethesda)">
        <title>Insights into Ongoing Evolution of the Hexachlorocyclohexane Catabolic Pathway from Comparative Genomics of Ten Sphingomonadaceae Strains.</title>
        <authorList>
            <person name="Pearce S.L."/>
            <person name="Oakeshott J.G."/>
            <person name="Pandey G."/>
        </authorList>
    </citation>
    <scope>NUCLEOTIDE SEQUENCE [LARGE SCALE GENOMIC DNA]</scope>
    <source>
        <strain evidence="1 2">LL01</strain>
    </source>
</reference>
<accession>A0A0J7Y475</accession>
<comment type="caution">
    <text evidence="1">The sequence shown here is derived from an EMBL/GenBank/DDBJ whole genome shotgun (WGS) entry which is preliminary data.</text>
</comment>
<proteinExistence type="predicted"/>
<gene>
    <name evidence="1" type="ORF">V473_00715</name>
</gene>
<dbReference type="EMBL" id="JACT01000001">
    <property type="protein sequence ID" value="KMS58644.1"/>
    <property type="molecule type" value="Genomic_DNA"/>
</dbReference>
<dbReference type="STRING" id="1420583.V473_00715"/>
<keyword evidence="2" id="KW-1185">Reference proteome</keyword>
<protein>
    <recommendedName>
        <fullName evidence="3">TonB-dependent receptor-like beta-barrel domain-containing protein</fullName>
    </recommendedName>
</protein>
<evidence type="ECO:0000313" key="1">
    <source>
        <dbReference type="EMBL" id="KMS58644.1"/>
    </source>
</evidence>
<dbReference type="PATRIC" id="fig|1420583.3.peg.136"/>
<sequence length="51" mass="5903">MLKLHDFCNRAKNLFDQEYIGYGLSLESALGFNYMLRGVPRQFGAEATIRF</sequence>
<organism evidence="1 2">
    <name type="scientific">Sphingobium cupriresistens LL01</name>
    <dbReference type="NCBI Taxonomy" id="1420583"/>
    <lineage>
        <taxon>Bacteria</taxon>
        <taxon>Pseudomonadati</taxon>
        <taxon>Pseudomonadota</taxon>
        <taxon>Alphaproteobacteria</taxon>
        <taxon>Sphingomonadales</taxon>
        <taxon>Sphingomonadaceae</taxon>
        <taxon>Sphingobium</taxon>
    </lineage>
</organism>
<name>A0A0J7Y475_9SPHN</name>
<dbReference type="AlphaFoldDB" id="A0A0J7Y475"/>
<dbReference type="Proteomes" id="UP000052232">
    <property type="component" value="Unassembled WGS sequence"/>
</dbReference>
<evidence type="ECO:0008006" key="3">
    <source>
        <dbReference type="Google" id="ProtNLM"/>
    </source>
</evidence>